<proteinExistence type="predicted"/>
<feature type="transmembrane region" description="Helical" evidence="1">
    <location>
        <begin position="156"/>
        <end position="175"/>
    </location>
</feature>
<sequence length="300" mass="34662">MDIIVMDQINVSFVQHHVQSVKIIIMIVQNDINYKCECEFGFFSVDPQKVKNVKVHVKLVNQIRIIVYHALILIKQQLVCINAYVTQVRFLIQMVSHVSSVNYHVIVVQIQSINVQDVKIKYINNLNLVNVNMDGYLMIITSAYLVQNHMLIKNQIIYHNAFANLLIILIIQQHVQSVNHLVLNVIQMDVSNEQISIKSQIPINSVFVNLDISNKILFVFNAKILALHVLIMLINVQHAWIQIKQSKIINVSVKKGLNKKEIFVVINNVQIIKEIIVIIVLYLSKLRYMLLWILSIGLEM</sequence>
<feature type="transmembrane region" description="Helical" evidence="1">
    <location>
        <begin position="262"/>
        <end position="283"/>
    </location>
</feature>
<keyword evidence="1" id="KW-0472">Membrane</keyword>
<keyword evidence="1" id="KW-1133">Transmembrane helix</keyword>
<comment type="caution">
    <text evidence="2">The sequence shown here is derived from an EMBL/GenBank/DDBJ whole genome shotgun (WGS) entry which is preliminary data.</text>
</comment>
<accession>A0A8S1RVB1</accession>
<evidence type="ECO:0000313" key="3">
    <source>
        <dbReference type="Proteomes" id="UP000692954"/>
    </source>
</evidence>
<organism evidence="2 3">
    <name type="scientific">Paramecium sonneborni</name>
    <dbReference type="NCBI Taxonomy" id="65129"/>
    <lineage>
        <taxon>Eukaryota</taxon>
        <taxon>Sar</taxon>
        <taxon>Alveolata</taxon>
        <taxon>Ciliophora</taxon>
        <taxon>Intramacronucleata</taxon>
        <taxon>Oligohymenophorea</taxon>
        <taxon>Peniculida</taxon>
        <taxon>Parameciidae</taxon>
        <taxon>Paramecium</taxon>
    </lineage>
</organism>
<feature type="transmembrane region" description="Helical" evidence="1">
    <location>
        <begin position="216"/>
        <end position="241"/>
    </location>
</feature>
<dbReference type="EMBL" id="CAJJDN010000440">
    <property type="protein sequence ID" value="CAD8131273.1"/>
    <property type="molecule type" value="Genomic_DNA"/>
</dbReference>
<keyword evidence="1" id="KW-0812">Transmembrane</keyword>
<gene>
    <name evidence="2" type="ORF">PSON_ATCC_30995.1.T4400001</name>
</gene>
<keyword evidence="3" id="KW-1185">Reference proteome</keyword>
<evidence type="ECO:0000256" key="1">
    <source>
        <dbReference type="SAM" id="Phobius"/>
    </source>
</evidence>
<dbReference type="Proteomes" id="UP000692954">
    <property type="component" value="Unassembled WGS sequence"/>
</dbReference>
<name>A0A8S1RVB1_9CILI</name>
<reference evidence="2" key="1">
    <citation type="submission" date="2021-01" db="EMBL/GenBank/DDBJ databases">
        <authorList>
            <consortium name="Genoscope - CEA"/>
            <person name="William W."/>
        </authorList>
    </citation>
    <scope>NUCLEOTIDE SEQUENCE</scope>
</reference>
<dbReference type="AlphaFoldDB" id="A0A8S1RVB1"/>
<dbReference type="OrthoDB" id="325695at2759"/>
<evidence type="ECO:0000313" key="2">
    <source>
        <dbReference type="EMBL" id="CAD8131273.1"/>
    </source>
</evidence>
<protein>
    <recommendedName>
        <fullName evidence="4">Transmembrane protein</fullName>
    </recommendedName>
</protein>
<evidence type="ECO:0008006" key="4">
    <source>
        <dbReference type="Google" id="ProtNLM"/>
    </source>
</evidence>